<protein>
    <submittedName>
        <fullName evidence="1">Uncharacterized protein</fullName>
    </submittedName>
</protein>
<dbReference type="EMBL" id="GL377591">
    <property type="protein sequence ID" value="EFJ23898.1"/>
    <property type="molecule type" value="Genomic_DNA"/>
</dbReference>
<keyword evidence="2" id="KW-1185">Reference proteome</keyword>
<reference evidence="1 2" key="1">
    <citation type="journal article" date="2011" name="Science">
        <title>The Selaginella genome identifies genetic changes associated with the evolution of vascular plants.</title>
        <authorList>
            <person name="Banks J.A."/>
            <person name="Nishiyama T."/>
            <person name="Hasebe M."/>
            <person name="Bowman J.L."/>
            <person name="Gribskov M."/>
            <person name="dePamphilis C."/>
            <person name="Albert V.A."/>
            <person name="Aono N."/>
            <person name="Aoyama T."/>
            <person name="Ambrose B.A."/>
            <person name="Ashton N.W."/>
            <person name="Axtell M.J."/>
            <person name="Barker E."/>
            <person name="Barker M.S."/>
            <person name="Bennetzen J.L."/>
            <person name="Bonawitz N.D."/>
            <person name="Chapple C."/>
            <person name="Cheng C."/>
            <person name="Correa L.G."/>
            <person name="Dacre M."/>
            <person name="DeBarry J."/>
            <person name="Dreyer I."/>
            <person name="Elias M."/>
            <person name="Engstrom E.M."/>
            <person name="Estelle M."/>
            <person name="Feng L."/>
            <person name="Finet C."/>
            <person name="Floyd S.K."/>
            <person name="Frommer W.B."/>
            <person name="Fujita T."/>
            <person name="Gramzow L."/>
            <person name="Gutensohn M."/>
            <person name="Harholt J."/>
            <person name="Hattori M."/>
            <person name="Heyl A."/>
            <person name="Hirai T."/>
            <person name="Hiwatashi Y."/>
            <person name="Ishikawa M."/>
            <person name="Iwata M."/>
            <person name="Karol K.G."/>
            <person name="Koehler B."/>
            <person name="Kolukisaoglu U."/>
            <person name="Kubo M."/>
            <person name="Kurata T."/>
            <person name="Lalonde S."/>
            <person name="Li K."/>
            <person name="Li Y."/>
            <person name="Litt A."/>
            <person name="Lyons E."/>
            <person name="Manning G."/>
            <person name="Maruyama T."/>
            <person name="Michael T.P."/>
            <person name="Mikami K."/>
            <person name="Miyazaki S."/>
            <person name="Morinaga S."/>
            <person name="Murata T."/>
            <person name="Mueller-Roeber B."/>
            <person name="Nelson D.R."/>
            <person name="Obara M."/>
            <person name="Oguri Y."/>
            <person name="Olmstead R.G."/>
            <person name="Onodera N."/>
            <person name="Petersen B.L."/>
            <person name="Pils B."/>
            <person name="Prigge M."/>
            <person name="Rensing S.A."/>
            <person name="Riano-Pachon D.M."/>
            <person name="Roberts A.W."/>
            <person name="Sato Y."/>
            <person name="Scheller H.V."/>
            <person name="Schulz B."/>
            <person name="Schulz C."/>
            <person name="Shakirov E.V."/>
            <person name="Shibagaki N."/>
            <person name="Shinohara N."/>
            <person name="Shippen D.E."/>
            <person name="Soerensen I."/>
            <person name="Sotooka R."/>
            <person name="Sugimoto N."/>
            <person name="Sugita M."/>
            <person name="Sumikawa N."/>
            <person name="Tanurdzic M."/>
            <person name="Theissen G."/>
            <person name="Ulvskov P."/>
            <person name="Wakazuki S."/>
            <person name="Weng J.K."/>
            <person name="Willats W.W."/>
            <person name="Wipf D."/>
            <person name="Wolf P.G."/>
            <person name="Yang L."/>
            <person name="Zimmer A.D."/>
            <person name="Zhu Q."/>
            <person name="Mitros T."/>
            <person name="Hellsten U."/>
            <person name="Loque D."/>
            <person name="Otillar R."/>
            <person name="Salamov A."/>
            <person name="Schmutz J."/>
            <person name="Shapiro H."/>
            <person name="Lindquist E."/>
            <person name="Lucas S."/>
            <person name="Rokhsar D."/>
            <person name="Grigoriev I.V."/>
        </authorList>
    </citation>
    <scope>NUCLEOTIDE SEQUENCE [LARGE SCALE GENOMIC DNA]</scope>
</reference>
<dbReference type="Gramene" id="EFJ23898">
    <property type="protein sequence ID" value="EFJ23898"/>
    <property type="gene ID" value="SELMODRAFT_415135"/>
</dbReference>
<gene>
    <name evidence="1" type="ORF">SELMODRAFT_415135</name>
</gene>
<dbReference type="Proteomes" id="UP000001514">
    <property type="component" value="Unassembled WGS sequence"/>
</dbReference>
<dbReference type="InParanoid" id="D8RV50"/>
<dbReference type="KEGG" id="smo:SELMODRAFT_415135"/>
<sequence length="251" mass="27825">MAMVIGRSKTFSVARNAVRAFQDPKTGVNCVQRDNNPTMASHTFMASTEIKGEPVTIILSHVYSGDHSKVLRLCDFRLASFKRHLHQLANGININSVMSLYSNFCSVEKELREHVTRDMPEREAYCKTLDIDPEIDIDPDPISTVKENDWLPHLYTTLVAIYESGKVAVGGPGAMSVAVAGQRSLKEFSSSCESYATLQWGHLNRDEVLLISDIFSRVQTSWNAGELEIDNISTTAEEADLGTLAIVVIFV</sequence>
<evidence type="ECO:0000313" key="1">
    <source>
        <dbReference type="EMBL" id="EFJ23898.1"/>
    </source>
</evidence>
<dbReference type="HOGENOM" id="CLU_079497_0_0_1"/>
<organism evidence="2">
    <name type="scientific">Selaginella moellendorffii</name>
    <name type="common">Spikemoss</name>
    <dbReference type="NCBI Taxonomy" id="88036"/>
    <lineage>
        <taxon>Eukaryota</taxon>
        <taxon>Viridiplantae</taxon>
        <taxon>Streptophyta</taxon>
        <taxon>Embryophyta</taxon>
        <taxon>Tracheophyta</taxon>
        <taxon>Lycopodiopsida</taxon>
        <taxon>Selaginellales</taxon>
        <taxon>Selaginellaceae</taxon>
        <taxon>Selaginella</taxon>
    </lineage>
</organism>
<name>D8RV50_SELML</name>
<accession>D8RV50</accession>
<proteinExistence type="predicted"/>
<evidence type="ECO:0000313" key="2">
    <source>
        <dbReference type="Proteomes" id="UP000001514"/>
    </source>
</evidence>
<dbReference type="AlphaFoldDB" id="D8RV50"/>